<keyword evidence="1" id="KW-0472">Membrane</keyword>
<evidence type="ECO:0000313" key="2">
    <source>
        <dbReference type="EMBL" id="MBB5986212.1"/>
    </source>
</evidence>
<dbReference type="RefSeq" id="WP_184153492.1">
    <property type="nucleotide sequence ID" value="NZ_JACHKA010000001.1"/>
</dbReference>
<organism evidence="2 3">
    <name type="scientific">Sphingobium lignivorans</name>
    <dbReference type="NCBI Taxonomy" id="2735886"/>
    <lineage>
        <taxon>Bacteria</taxon>
        <taxon>Pseudomonadati</taxon>
        <taxon>Pseudomonadota</taxon>
        <taxon>Alphaproteobacteria</taxon>
        <taxon>Sphingomonadales</taxon>
        <taxon>Sphingomonadaceae</taxon>
        <taxon>Sphingobium</taxon>
    </lineage>
</organism>
<evidence type="ECO:0000256" key="1">
    <source>
        <dbReference type="SAM" id="Phobius"/>
    </source>
</evidence>
<proteinExistence type="predicted"/>
<name>A0ABR6NHV8_9SPHN</name>
<protein>
    <submittedName>
        <fullName evidence="2">Secreted protein</fullName>
    </submittedName>
</protein>
<dbReference type="EMBL" id="JACHKA010000001">
    <property type="protein sequence ID" value="MBB5986212.1"/>
    <property type="molecule type" value="Genomic_DNA"/>
</dbReference>
<comment type="caution">
    <text evidence="2">The sequence shown here is derived from an EMBL/GenBank/DDBJ whole genome shotgun (WGS) entry which is preliminary data.</text>
</comment>
<gene>
    <name evidence="2" type="ORF">HNP60_002186</name>
</gene>
<sequence>MRFTSLLAIYFLFWFLSLFVVLPFGVRTSDEMGKDRVPGQADSAPHEFRPWRIILRTSVVAAILFGLFYANYVNGWITVRSFDAIFSPPAEFAE</sequence>
<keyword evidence="3" id="KW-1185">Reference proteome</keyword>
<feature type="transmembrane region" description="Helical" evidence="1">
    <location>
        <begin position="6"/>
        <end position="26"/>
    </location>
</feature>
<dbReference type="Pfam" id="PF07330">
    <property type="entry name" value="DUF1467"/>
    <property type="match status" value="1"/>
</dbReference>
<dbReference type="Proteomes" id="UP001138540">
    <property type="component" value="Unassembled WGS sequence"/>
</dbReference>
<feature type="transmembrane region" description="Helical" evidence="1">
    <location>
        <begin position="53"/>
        <end position="72"/>
    </location>
</feature>
<reference evidence="2 3" key="1">
    <citation type="submission" date="2020-08" db="EMBL/GenBank/DDBJ databases">
        <title>Exploring microbial biodiversity for novel pathways involved in the catabolism of aromatic compounds derived from lignin.</title>
        <authorList>
            <person name="Elkins J."/>
        </authorList>
    </citation>
    <scope>NUCLEOTIDE SEQUENCE [LARGE SCALE GENOMIC DNA]</scope>
    <source>
        <strain evidence="2 3">B1D3A</strain>
    </source>
</reference>
<dbReference type="InterPro" id="IPR009935">
    <property type="entry name" value="DUF1467"/>
</dbReference>
<keyword evidence="1" id="KW-1133">Transmembrane helix</keyword>
<keyword evidence="1" id="KW-0812">Transmembrane</keyword>
<evidence type="ECO:0000313" key="3">
    <source>
        <dbReference type="Proteomes" id="UP001138540"/>
    </source>
</evidence>
<accession>A0ABR6NHV8</accession>